<accession>A0A1H6J8E4</accession>
<dbReference type="EMBL" id="FNWO01000015">
    <property type="protein sequence ID" value="SEH58293.1"/>
    <property type="molecule type" value="Genomic_DNA"/>
</dbReference>
<keyword evidence="4" id="KW-1185">Reference proteome</keyword>
<dbReference type="OrthoDB" id="9813261at2"/>
<dbReference type="Proteomes" id="UP000182983">
    <property type="component" value="Unassembled WGS sequence"/>
</dbReference>
<protein>
    <submittedName>
        <fullName evidence="3">D-alanine-D-alanine ligase</fullName>
    </submittedName>
</protein>
<keyword evidence="3" id="KW-0436">Ligase</keyword>
<keyword evidence="1" id="KW-0547">Nucleotide-binding</keyword>
<organism evidence="3 4">
    <name type="scientific">Magnetospirillum fulvum</name>
    <name type="common">Rhodospirillum fulvum</name>
    <dbReference type="NCBI Taxonomy" id="1082"/>
    <lineage>
        <taxon>Bacteria</taxon>
        <taxon>Pseudomonadati</taxon>
        <taxon>Pseudomonadota</taxon>
        <taxon>Alphaproteobacteria</taxon>
        <taxon>Rhodospirillales</taxon>
        <taxon>Rhodospirillaceae</taxon>
        <taxon>Magnetospirillum</taxon>
    </lineage>
</organism>
<feature type="domain" description="ATP-grasp" evidence="2">
    <location>
        <begin position="122"/>
        <end position="321"/>
    </location>
</feature>
<sequence>MTLRLRTPTDPERTRILYLARYAPDDPVYEMKAEGIASGYSEYHFNLFKELQGIGYRVASSSKPYAAWLAGGNVDYVFSLLNRMPIRNPEIFVSSLCEYQRLPYLGAPPNIRALAEDKYLSKLTFKSLGLPVAAGAAYAVGAPLDPPDFAGPYFVKDRFGAASEGITPDSLQETWEGAAAIVRRLHAEGREALVEEYCPGLDVTVPVIGHEPYLILGHVAPQSDQIGHILTEDLKLDDHLGNCLIDVGATAAPIADDVARLWRGLGPIDYFRVDYRWDPETGRRTVLEINICCYFGRQGALALAGSRWGFSRRDLLAHVVEYSLARQVSFRDQYRWIV</sequence>
<dbReference type="PANTHER" id="PTHR23132">
    <property type="entry name" value="D-ALANINE--D-ALANINE LIGASE"/>
    <property type="match status" value="1"/>
</dbReference>
<dbReference type="PANTHER" id="PTHR23132:SF23">
    <property type="entry name" value="D-ALANINE--D-ALANINE LIGASE B"/>
    <property type="match status" value="1"/>
</dbReference>
<dbReference type="GO" id="GO:0008716">
    <property type="term" value="F:D-alanine-D-alanine ligase activity"/>
    <property type="evidence" value="ECO:0007669"/>
    <property type="project" value="TreeGrafter"/>
</dbReference>
<dbReference type="GO" id="GO:0005524">
    <property type="term" value="F:ATP binding"/>
    <property type="evidence" value="ECO:0007669"/>
    <property type="project" value="UniProtKB-UniRule"/>
</dbReference>
<dbReference type="Gene3D" id="3.30.470.20">
    <property type="entry name" value="ATP-grasp fold, B domain"/>
    <property type="match status" value="1"/>
</dbReference>
<evidence type="ECO:0000259" key="2">
    <source>
        <dbReference type="PROSITE" id="PS50975"/>
    </source>
</evidence>
<gene>
    <name evidence="3" type="ORF">SAMN04244559_03039</name>
</gene>
<dbReference type="GO" id="GO:0046872">
    <property type="term" value="F:metal ion binding"/>
    <property type="evidence" value="ECO:0007669"/>
    <property type="project" value="InterPro"/>
</dbReference>
<evidence type="ECO:0000313" key="3">
    <source>
        <dbReference type="EMBL" id="SEH58293.1"/>
    </source>
</evidence>
<dbReference type="SUPFAM" id="SSF56059">
    <property type="entry name" value="Glutathione synthetase ATP-binding domain-like"/>
    <property type="match status" value="1"/>
</dbReference>
<dbReference type="PROSITE" id="PS50975">
    <property type="entry name" value="ATP_GRASP"/>
    <property type="match status" value="1"/>
</dbReference>
<evidence type="ECO:0000313" key="4">
    <source>
        <dbReference type="Proteomes" id="UP000182983"/>
    </source>
</evidence>
<keyword evidence="1" id="KW-0067">ATP-binding</keyword>
<evidence type="ECO:0000256" key="1">
    <source>
        <dbReference type="PROSITE-ProRule" id="PRU00409"/>
    </source>
</evidence>
<proteinExistence type="predicted"/>
<dbReference type="RefSeq" id="WP_074770066.1">
    <property type="nucleotide sequence ID" value="NZ_FNWO01000015.1"/>
</dbReference>
<dbReference type="InterPro" id="IPR011761">
    <property type="entry name" value="ATP-grasp"/>
</dbReference>
<dbReference type="AlphaFoldDB" id="A0A1H6J8E4"/>
<reference evidence="4" key="1">
    <citation type="submission" date="2016-10" db="EMBL/GenBank/DDBJ databases">
        <authorList>
            <person name="Varghese N."/>
            <person name="Submissions S."/>
        </authorList>
    </citation>
    <scope>NUCLEOTIDE SEQUENCE [LARGE SCALE GENOMIC DNA]</scope>
    <source>
        <strain evidence="4">DSM 13234</strain>
    </source>
</reference>
<name>A0A1H6J8E4_MAGFU</name>